<dbReference type="GO" id="GO:0005524">
    <property type="term" value="F:ATP binding"/>
    <property type="evidence" value="ECO:0007669"/>
    <property type="project" value="UniProtKB-KW"/>
</dbReference>
<evidence type="ECO:0000256" key="3">
    <source>
        <dbReference type="ARBA" id="ARBA00022598"/>
    </source>
</evidence>
<evidence type="ECO:0000256" key="7">
    <source>
        <dbReference type="ARBA" id="ARBA00023146"/>
    </source>
</evidence>
<dbReference type="InterPro" id="IPR011035">
    <property type="entry name" value="Ribosomal_bL25/Gln-tRNA_synth"/>
</dbReference>
<evidence type="ECO:0000313" key="17">
    <source>
        <dbReference type="EMBL" id="CAD8663495.1"/>
    </source>
</evidence>
<dbReference type="AlphaFoldDB" id="A0A7S0NAU1"/>
<dbReference type="InterPro" id="IPR007639">
    <property type="entry name" value="Gln-tRNA-synth_Ib_RNA-bd_N"/>
</dbReference>
<dbReference type="EMBL" id="HBFA01014486">
    <property type="protein sequence ID" value="CAD8663495.1"/>
    <property type="molecule type" value="Transcribed_RNA"/>
</dbReference>
<dbReference type="InterPro" id="IPR004514">
    <property type="entry name" value="Gln-tRNA-synth"/>
</dbReference>
<dbReference type="PRINTS" id="PR00987">
    <property type="entry name" value="TRNASYNTHGLU"/>
</dbReference>
<evidence type="ECO:0000256" key="9">
    <source>
        <dbReference type="ARBA" id="ARBA00048270"/>
    </source>
</evidence>
<dbReference type="InterPro" id="IPR042559">
    <property type="entry name" value="Gln-tRNA-synth_Ib_RNA-bd_N_2"/>
</dbReference>
<comment type="similarity">
    <text evidence="1 10">Belongs to the class-I aminoacyl-tRNA synthetase family.</text>
</comment>
<organism evidence="17">
    <name type="scientific">Pyramimonas obovata</name>
    <dbReference type="NCBI Taxonomy" id="1411642"/>
    <lineage>
        <taxon>Eukaryota</taxon>
        <taxon>Viridiplantae</taxon>
        <taxon>Chlorophyta</taxon>
        <taxon>Pyramimonadophyceae</taxon>
        <taxon>Pyramimonadales</taxon>
        <taxon>Pyramimonadaceae</taxon>
        <taxon>Pyramimonas</taxon>
        <taxon>Pyramimonas incertae sedis</taxon>
    </lineage>
</organism>
<proteinExistence type="inferred from homology"/>
<feature type="domain" description="Glutamyl/glutaminyl-tRNA synthetase class Ib catalytic" evidence="12">
    <location>
        <begin position="256"/>
        <end position="560"/>
    </location>
</feature>
<dbReference type="GO" id="GO:0005829">
    <property type="term" value="C:cytosol"/>
    <property type="evidence" value="ECO:0007669"/>
    <property type="project" value="TreeGrafter"/>
</dbReference>
<evidence type="ECO:0000256" key="11">
    <source>
        <dbReference type="SAM" id="MobiDB-lite"/>
    </source>
</evidence>
<dbReference type="EC" id="6.1.1.18" evidence="2"/>
<dbReference type="Pfam" id="PF04558">
    <property type="entry name" value="tRNA_synt_1c_R1"/>
    <property type="match status" value="1"/>
</dbReference>
<evidence type="ECO:0000259" key="15">
    <source>
        <dbReference type="Pfam" id="PF04558"/>
    </source>
</evidence>
<dbReference type="InterPro" id="IPR020056">
    <property type="entry name" value="Rbsml_bL25/Gln-tRNA_synth_N"/>
</dbReference>
<dbReference type="InterPro" id="IPR049437">
    <property type="entry name" value="tRNA-synt_1c_C2"/>
</dbReference>
<evidence type="ECO:0000256" key="8">
    <source>
        <dbReference type="ARBA" id="ARBA00030466"/>
    </source>
</evidence>
<dbReference type="Pfam" id="PF04557">
    <property type="entry name" value="tRNA_synt_1c_R2"/>
    <property type="match status" value="1"/>
</dbReference>
<evidence type="ECO:0000256" key="10">
    <source>
        <dbReference type="RuleBase" id="RU363037"/>
    </source>
</evidence>
<dbReference type="CDD" id="cd00807">
    <property type="entry name" value="GlnRS_core"/>
    <property type="match status" value="1"/>
</dbReference>
<comment type="catalytic activity">
    <reaction evidence="9">
        <text>tRNA(Gln) + L-glutamine + ATP = L-glutaminyl-tRNA(Gln) + AMP + diphosphate</text>
        <dbReference type="Rhea" id="RHEA:20121"/>
        <dbReference type="Rhea" id="RHEA-COMP:9662"/>
        <dbReference type="Rhea" id="RHEA-COMP:9681"/>
        <dbReference type="ChEBI" id="CHEBI:30616"/>
        <dbReference type="ChEBI" id="CHEBI:33019"/>
        <dbReference type="ChEBI" id="CHEBI:58359"/>
        <dbReference type="ChEBI" id="CHEBI:78442"/>
        <dbReference type="ChEBI" id="CHEBI:78521"/>
        <dbReference type="ChEBI" id="CHEBI:456215"/>
        <dbReference type="EC" id="6.1.1.18"/>
    </reaction>
</comment>
<feature type="compositionally biased region" description="Basic and acidic residues" evidence="11">
    <location>
        <begin position="191"/>
        <end position="204"/>
    </location>
</feature>
<dbReference type="NCBIfam" id="TIGR00440">
    <property type="entry name" value="glnS"/>
    <property type="match status" value="1"/>
</dbReference>
<dbReference type="InterPro" id="IPR014729">
    <property type="entry name" value="Rossmann-like_a/b/a_fold"/>
</dbReference>
<feature type="region of interest" description="Disordered" evidence="11">
    <location>
        <begin position="176"/>
        <end position="217"/>
    </location>
</feature>
<keyword evidence="3 10" id="KW-0436">Ligase</keyword>
<dbReference type="InterPro" id="IPR000924">
    <property type="entry name" value="Glu/Gln-tRNA-synth"/>
</dbReference>
<dbReference type="SUPFAM" id="SSF50715">
    <property type="entry name" value="Ribosomal protein L25-like"/>
    <property type="match status" value="1"/>
</dbReference>
<dbReference type="Gene3D" id="1.10.8.1290">
    <property type="entry name" value="Glutaminyl-tRNA synthetase, non-specific RNA binding region part 1, domain 1"/>
    <property type="match status" value="1"/>
</dbReference>
<sequence length="774" mass="87520">MEDLVANLVAIGVDEKKAQEAAKNKKLSATLVEVLKEAGVPPCESTAGKLVYFAATKFPGNALSHRPFLLKYIIDGKLKSDPMVLGALDYLGKLGSEPVNVDAFEAAGGVGQETTPEQIKEAVTAVIEAKRDELLEQRYRLNIGLLLADVRKQYPFGDMKLAKDELEKAQLALLGPKTEADMAKPAKKKAPKEEKPKEAKKAPEPEGPPPDPYKIFPAPDENNKVHTEIHFSDGDIWRPANTPAKLEEHLKATGGKVWTRFPPEPNGYLHIGHAKAMNVDFGFAKEYGGVCYLRYDDTNPAAESMEYIDHIQEIVKWMGWEPWKITYSSDYFQELYDFAVELIRKDKAYVDHQTKEEIVASRETHTDSPWRNRPIEESLRLFEEMRDGKWEEGKATLRMKMDMKNANFNMYDLIAYRIKHMPHPHAGDKWCIYPSYDYTHCIVDALENITHSLCTLEFESRRASYYWLLQCLDTYLPYVWEYARLNITNTVLSKRKLNALVTDKHVHGWDDPRLLTLSGLRRRGAPSAAINTFCASVGITRNENMVGMHLLEHFIREDLNKNAPRTMLVAHPLKMTLVNHPGDKVEVLETEPPIGPKYKVPFGRTVYIEKSDFREEDSKDYYGLAPGKTVMLRWAYPVKCLEVVKDAAGEVVELKCEYDTQKSVKPKGVIHWVGEPAPGVAPVQAELRLYGKLFKSEDVNACESWLEDLNPESLVVVRGALVTAQLAEAPVRSTFQAERVGYFCVDEDSTPAAPVLNRTVTLKEDLKVQAIKKQ</sequence>
<dbReference type="FunFam" id="1.10.10.2420:FF:000001">
    <property type="entry name" value="Glutamine--tRNA ligase cytoplasmic"/>
    <property type="match status" value="1"/>
</dbReference>
<dbReference type="GO" id="GO:0009791">
    <property type="term" value="P:post-embryonic development"/>
    <property type="evidence" value="ECO:0007669"/>
    <property type="project" value="UniProtKB-ARBA"/>
</dbReference>
<dbReference type="InterPro" id="IPR020059">
    <property type="entry name" value="Glu/Gln-tRNA-synth_Ib_codon-bd"/>
</dbReference>
<reference evidence="17" key="1">
    <citation type="submission" date="2021-01" db="EMBL/GenBank/DDBJ databases">
        <authorList>
            <person name="Corre E."/>
            <person name="Pelletier E."/>
            <person name="Niang G."/>
            <person name="Scheremetjew M."/>
            <person name="Finn R."/>
            <person name="Kale V."/>
            <person name="Holt S."/>
            <person name="Cochrane G."/>
            <person name="Meng A."/>
            <person name="Brown T."/>
            <person name="Cohen L."/>
        </authorList>
    </citation>
    <scope>NUCLEOTIDE SEQUENCE</scope>
    <source>
        <strain evidence="17">CCMP722</strain>
    </source>
</reference>
<keyword evidence="5 10" id="KW-0067">ATP-binding</keyword>
<feature type="domain" description="tRNA synthetases class I (E and Q) anti-codon binding" evidence="16">
    <location>
        <begin position="669"/>
        <end position="746"/>
    </location>
</feature>
<dbReference type="InterPro" id="IPR007638">
    <property type="entry name" value="Gln-tRNA-synth_Ib_RNA-bd_2"/>
</dbReference>
<protein>
    <recommendedName>
        <fullName evidence="2">glutamine--tRNA ligase</fullName>
        <ecNumber evidence="2">6.1.1.18</ecNumber>
    </recommendedName>
    <alternativeName>
        <fullName evidence="8">Glutaminyl-tRNA synthetase</fullName>
    </alternativeName>
</protein>
<feature type="domain" description="Glutaminyl-tRNA synthetase class Ib non-specific RNA-binding" evidence="14">
    <location>
        <begin position="163"/>
        <end position="230"/>
    </location>
</feature>
<evidence type="ECO:0000259" key="12">
    <source>
        <dbReference type="Pfam" id="PF00749"/>
    </source>
</evidence>
<evidence type="ECO:0000256" key="1">
    <source>
        <dbReference type="ARBA" id="ARBA00005594"/>
    </source>
</evidence>
<dbReference type="Gene3D" id="1.10.10.2420">
    <property type="match status" value="1"/>
</dbReference>
<dbReference type="Pfam" id="PF00749">
    <property type="entry name" value="tRNA-synt_1c"/>
    <property type="match status" value="1"/>
</dbReference>
<dbReference type="PANTHER" id="PTHR43097">
    <property type="entry name" value="GLUTAMINE-TRNA LIGASE"/>
    <property type="match status" value="1"/>
</dbReference>
<evidence type="ECO:0000259" key="13">
    <source>
        <dbReference type="Pfam" id="PF03950"/>
    </source>
</evidence>
<dbReference type="InterPro" id="IPR050132">
    <property type="entry name" value="Gln/Glu-tRNA_Ligase"/>
</dbReference>
<dbReference type="Pfam" id="PF20974">
    <property type="entry name" value="tRNA-synt_1c_C2"/>
    <property type="match status" value="1"/>
</dbReference>
<accession>A0A7S0NAU1</accession>
<dbReference type="PANTHER" id="PTHR43097:SF4">
    <property type="entry name" value="GLUTAMINE--TRNA LIGASE"/>
    <property type="match status" value="1"/>
</dbReference>
<dbReference type="FunFam" id="3.40.50.620:FF:000037">
    <property type="entry name" value="Glutamine--tRNA ligase cytoplasmic"/>
    <property type="match status" value="1"/>
</dbReference>
<evidence type="ECO:0000256" key="6">
    <source>
        <dbReference type="ARBA" id="ARBA00022917"/>
    </source>
</evidence>
<evidence type="ECO:0000256" key="2">
    <source>
        <dbReference type="ARBA" id="ARBA00012836"/>
    </source>
</evidence>
<dbReference type="PROSITE" id="PS00178">
    <property type="entry name" value="AA_TRNA_LIGASE_I"/>
    <property type="match status" value="1"/>
</dbReference>
<dbReference type="Gene3D" id="3.40.50.620">
    <property type="entry name" value="HUPs"/>
    <property type="match status" value="1"/>
</dbReference>
<feature type="domain" description="Glutaminyl-tRNA synthetase class Ib non-specific RNA-binding" evidence="15">
    <location>
        <begin position="2"/>
        <end position="158"/>
    </location>
</feature>
<dbReference type="GO" id="GO:0006425">
    <property type="term" value="P:glutaminyl-tRNA aminoacylation"/>
    <property type="evidence" value="ECO:0007669"/>
    <property type="project" value="InterPro"/>
</dbReference>
<dbReference type="FunFam" id="1.10.8.1290:FF:000002">
    <property type="entry name" value="Glutamine--tRNA ligase cytoplasmic"/>
    <property type="match status" value="1"/>
</dbReference>
<feature type="domain" description="Glutamyl/glutaminyl-tRNA synthetase class Ib anti-codon binding" evidence="13">
    <location>
        <begin position="563"/>
        <end position="659"/>
    </location>
</feature>
<name>A0A7S0NAU1_9CHLO</name>
<evidence type="ECO:0000259" key="14">
    <source>
        <dbReference type="Pfam" id="PF04557"/>
    </source>
</evidence>
<dbReference type="InterPro" id="IPR042558">
    <property type="entry name" value="Gln-tRNA-synth_Ib_RNA-bd_N_1"/>
</dbReference>
<dbReference type="GO" id="GO:0004819">
    <property type="term" value="F:glutamine-tRNA ligase activity"/>
    <property type="evidence" value="ECO:0007669"/>
    <property type="project" value="UniProtKB-EC"/>
</dbReference>
<dbReference type="InterPro" id="IPR020058">
    <property type="entry name" value="Glu/Gln-tRNA-synth_Ib_cat-dom"/>
</dbReference>
<dbReference type="Gene3D" id="2.40.240.10">
    <property type="entry name" value="Ribosomal Protein L25, Chain P"/>
    <property type="match status" value="2"/>
</dbReference>
<keyword evidence="6 10" id="KW-0648">Protein biosynthesis</keyword>
<evidence type="ECO:0000256" key="4">
    <source>
        <dbReference type="ARBA" id="ARBA00022741"/>
    </source>
</evidence>
<evidence type="ECO:0000256" key="5">
    <source>
        <dbReference type="ARBA" id="ARBA00022840"/>
    </source>
</evidence>
<dbReference type="InterPro" id="IPR001412">
    <property type="entry name" value="aa-tRNA-synth_I_CS"/>
</dbReference>
<dbReference type="GO" id="GO:0048608">
    <property type="term" value="P:reproductive structure development"/>
    <property type="evidence" value="ECO:0007669"/>
    <property type="project" value="UniProtKB-ARBA"/>
</dbReference>
<dbReference type="Pfam" id="PF03950">
    <property type="entry name" value="tRNA-synt_1c_C"/>
    <property type="match status" value="1"/>
</dbReference>
<keyword evidence="7 10" id="KW-0030">Aminoacyl-tRNA synthetase</keyword>
<dbReference type="FunFam" id="2.40.240.10:FF:000007">
    <property type="entry name" value="Glutamine--tRNA ligase"/>
    <property type="match status" value="1"/>
</dbReference>
<gene>
    <name evidence="17" type="ORF">POBO1169_LOCUS7522</name>
</gene>
<evidence type="ECO:0000259" key="16">
    <source>
        <dbReference type="Pfam" id="PF20974"/>
    </source>
</evidence>
<dbReference type="SUPFAM" id="SSF52374">
    <property type="entry name" value="Nucleotidylyl transferase"/>
    <property type="match status" value="1"/>
</dbReference>
<keyword evidence="4 10" id="KW-0547">Nucleotide-binding</keyword>